<feature type="active site" description="Proton acceptor" evidence="1">
    <location>
        <position position="188"/>
    </location>
</feature>
<dbReference type="EMBL" id="JACXAD010000008">
    <property type="protein sequence ID" value="MBD2768062.1"/>
    <property type="molecule type" value="Genomic_DNA"/>
</dbReference>
<dbReference type="AlphaFoldDB" id="A0A927BDI9"/>
<comment type="caution">
    <text evidence="2">The sequence shown here is derived from an EMBL/GenBank/DDBJ whole genome shotgun (WGS) entry which is preliminary data.</text>
</comment>
<dbReference type="Pfam" id="PF00302">
    <property type="entry name" value="CAT"/>
    <property type="match status" value="1"/>
</dbReference>
<dbReference type="InterPro" id="IPR023213">
    <property type="entry name" value="CAT-like_dom_sf"/>
</dbReference>
<dbReference type="SMART" id="SM01059">
    <property type="entry name" value="CAT"/>
    <property type="match status" value="1"/>
</dbReference>
<name>A0A927BDI9_9BACT</name>
<dbReference type="RefSeq" id="WP_191004878.1">
    <property type="nucleotide sequence ID" value="NZ_JACXAD010000008.1"/>
</dbReference>
<protein>
    <submittedName>
        <fullName evidence="2">Chloramphenicol acetyltransferase</fullName>
    </submittedName>
</protein>
<organism evidence="2 3">
    <name type="scientific">Hymenobacter montanus</name>
    <dbReference type="NCBI Taxonomy" id="2771359"/>
    <lineage>
        <taxon>Bacteria</taxon>
        <taxon>Pseudomonadati</taxon>
        <taxon>Bacteroidota</taxon>
        <taxon>Cytophagia</taxon>
        <taxon>Cytophagales</taxon>
        <taxon>Hymenobacteraceae</taxon>
        <taxon>Hymenobacter</taxon>
    </lineage>
</organism>
<dbReference type="GO" id="GO:0008811">
    <property type="term" value="F:chloramphenicol O-acetyltransferase activity"/>
    <property type="evidence" value="ECO:0007669"/>
    <property type="project" value="InterPro"/>
</dbReference>
<dbReference type="InterPro" id="IPR001707">
    <property type="entry name" value="Cmp_AcTrfase"/>
</dbReference>
<dbReference type="Proteomes" id="UP000612233">
    <property type="component" value="Unassembled WGS sequence"/>
</dbReference>
<evidence type="ECO:0000256" key="1">
    <source>
        <dbReference type="PIRSR" id="PIRSR000440-1"/>
    </source>
</evidence>
<dbReference type="PIRSF" id="PIRSF000440">
    <property type="entry name" value="CAT"/>
    <property type="match status" value="1"/>
</dbReference>
<gene>
    <name evidence="2" type="ORF">IC235_09185</name>
</gene>
<dbReference type="Gene3D" id="3.30.559.10">
    <property type="entry name" value="Chloramphenicol acetyltransferase-like domain"/>
    <property type="match status" value="1"/>
</dbReference>
<sequence>MKKQLNLAQWNRREHFEFFSSFDEPFFGLVAPVDCTRTLAEAKRLGVPFFVYYLYHALQAANQVEAFRYRIENGQVYQYDRVHASATIGREDHTFGFSFIEQQDELTSFVRAAAEEIEAVRTGEGLRLTETTGRPDVIHFSALPWVRFSGLTHARSFGRPDSVPKISFGQTYLERGATLLPVSVNMHHGLADGYHVGQFLSVFQDRLG</sequence>
<keyword evidence="3" id="KW-1185">Reference proteome</keyword>
<accession>A0A927BDI9</accession>
<reference evidence="2" key="1">
    <citation type="submission" date="2020-09" db="EMBL/GenBank/DDBJ databases">
        <authorList>
            <person name="Kim M.K."/>
        </authorList>
    </citation>
    <scope>NUCLEOTIDE SEQUENCE</scope>
    <source>
        <strain evidence="2">BT664</strain>
    </source>
</reference>
<dbReference type="PANTHER" id="PTHR38474:SF1">
    <property type="entry name" value="SLR0299 PROTEIN"/>
    <property type="match status" value="1"/>
</dbReference>
<dbReference type="SUPFAM" id="SSF52777">
    <property type="entry name" value="CoA-dependent acyltransferases"/>
    <property type="match status" value="1"/>
</dbReference>
<dbReference type="PANTHER" id="PTHR38474">
    <property type="entry name" value="SLR0299 PROTEIN"/>
    <property type="match status" value="1"/>
</dbReference>
<evidence type="ECO:0000313" key="3">
    <source>
        <dbReference type="Proteomes" id="UP000612233"/>
    </source>
</evidence>
<proteinExistence type="predicted"/>
<evidence type="ECO:0000313" key="2">
    <source>
        <dbReference type="EMBL" id="MBD2768062.1"/>
    </source>
</evidence>